<name>A0AAD4GWX7_ASPNN</name>
<dbReference type="CDD" id="cd18833">
    <property type="entry name" value="GH43_PcXyl-like"/>
    <property type="match status" value="1"/>
</dbReference>
<keyword evidence="2" id="KW-0732">Signal</keyword>
<evidence type="ECO:0000313" key="9">
    <source>
        <dbReference type="Proteomes" id="UP001194746"/>
    </source>
</evidence>
<evidence type="ECO:0000256" key="6">
    <source>
        <dbReference type="RuleBase" id="RU361187"/>
    </source>
</evidence>
<dbReference type="Pfam" id="PF04616">
    <property type="entry name" value="Glyco_hydro_43"/>
    <property type="match status" value="1"/>
</dbReference>
<feature type="domain" description="Beta-xylosidase C-terminal Concanavalin A-like" evidence="7">
    <location>
        <begin position="332"/>
        <end position="548"/>
    </location>
</feature>
<sequence>MATSSPAASLKGTQYTNPVLPGWHSDPSCVYVPEEDTIFCVASTFIAFPGLPLYATKDLQNWKLASNIFNRPSQIPSLGQTTNQQGGIYAPTLRYHKGKFYLIVSFLGPEVIGLVFSSSNPYDDASWSEPLEFTVQGIDPDIFWDDDGTVYVTSADNNRIQQYSIDLNTGETGPIEYLWNGTGGVYPEGPHIYRKDGYYYLMIAEGGTETGHAETMARSKHRTGPWEPCPQNPILTNRNTTQYFQTVGHADLFHDGAGNWWAVALSTRSGPEWKNYPMGRETVLVPATWATGEWPVIQPVRGHMRGPLPHKNKKALIGLGIGTNFVGDPDRVDFEPGSSIPGHFMYWRFPKDEALYTVSPRGHPNTLRLTPSTANLTGTETFQPDDGITFVGRRQTDTLFTYGVDIDFDPKVVNEEAGVSLFLTQGQHVDLGVVLLQAAEGKKPSLSFRFRVEGRGNFEGTIPSATAPVPKDWQGHPIRLEIQAVSDSQYAFSVSSARKPGQKKVIGRADSRLVSGDTGRFTGSLVGAYATSNGGSGSTEAYISRWKYDGQGQMIDHGVVVPS</sequence>
<dbReference type="PANTHER" id="PTHR42812">
    <property type="entry name" value="BETA-XYLOSIDASE"/>
    <property type="match status" value="1"/>
</dbReference>
<dbReference type="Gene3D" id="2.115.10.20">
    <property type="entry name" value="Glycosyl hydrolase domain, family 43"/>
    <property type="match status" value="1"/>
</dbReference>
<dbReference type="InterPro" id="IPR041542">
    <property type="entry name" value="GH43_C2"/>
</dbReference>
<dbReference type="GO" id="GO:0004553">
    <property type="term" value="F:hydrolase activity, hydrolyzing O-glycosyl compounds"/>
    <property type="evidence" value="ECO:0007669"/>
    <property type="project" value="InterPro"/>
</dbReference>
<organism evidence="8 9">
    <name type="scientific">Aspergillus nanangensis</name>
    <dbReference type="NCBI Taxonomy" id="2582783"/>
    <lineage>
        <taxon>Eukaryota</taxon>
        <taxon>Fungi</taxon>
        <taxon>Dikarya</taxon>
        <taxon>Ascomycota</taxon>
        <taxon>Pezizomycotina</taxon>
        <taxon>Eurotiomycetes</taxon>
        <taxon>Eurotiomycetidae</taxon>
        <taxon>Eurotiales</taxon>
        <taxon>Aspergillaceae</taxon>
        <taxon>Aspergillus</taxon>
        <taxon>Aspergillus subgen. Circumdati</taxon>
    </lineage>
</organism>
<dbReference type="GO" id="GO:0005975">
    <property type="term" value="P:carbohydrate metabolic process"/>
    <property type="evidence" value="ECO:0007669"/>
    <property type="project" value="InterPro"/>
</dbReference>
<gene>
    <name evidence="8" type="ORF">FE257_002541</name>
</gene>
<dbReference type="InterPro" id="IPR023296">
    <property type="entry name" value="Glyco_hydro_beta-prop_sf"/>
</dbReference>
<evidence type="ECO:0000313" key="8">
    <source>
        <dbReference type="EMBL" id="KAF9892135.1"/>
    </source>
</evidence>
<dbReference type="SUPFAM" id="SSF49899">
    <property type="entry name" value="Concanavalin A-like lectins/glucanases"/>
    <property type="match status" value="1"/>
</dbReference>
<accession>A0AAD4GWX7</accession>
<comment type="similarity">
    <text evidence="1 6">Belongs to the glycosyl hydrolase 43 family.</text>
</comment>
<dbReference type="EMBL" id="VCAU01000014">
    <property type="protein sequence ID" value="KAF9892135.1"/>
    <property type="molecule type" value="Genomic_DNA"/>
</dbReference>
<dbReference type="Gene3D" id="2.60.120.200">
    <property type="match status" value="1"/>
</dbReference>
<keyword evidence="9" id="KW-1185">Reference proteome</keyword>
<evidence type="ECO:0000256" key="4">
    <source>
        <dbReference type="ARBA" id="ARBA00023295"/>
    </source>
</evidence>
<keyword evidence="3 6" id="KW-0378">Hydrolase</keyword>
<dbReference type="PANTHER" id="PTHR42812:SF17">
    <property type="entry name" value="BETA-XYLOSIDASE C-TERMINAL CONCANAVALIN A-LIKE DOMAIN-CONTAINING PROTEIN-RELATED"/>
    <property type="match status" value="1"/>
</dbReference>
<evidence type="ECO:0000256" key="5">
    <source>
        <dbReference type="PIRSR" id="PIRSR606710-2"/>
    </source>
</evidence>
<dbReference type="SUPFAM" id="SSF75005">
    <property type="entry name" value="Arabinanase/levansucrase/invertase"/>
    <property type="match status" value="1"/>
</dbReference>
<evidence type="ECO:0000259" key="7">
    <source>
        <dbReference type="Pfam" id="PF17851"/>
    </source>
</evidence>
<dbReference type="Pfam" id="PF17851">
    <property type="entry name" value="GH43_C2"/>
    <property type="match status" value="1"/>
</dbReference>
<proteinExistence type="inferred from homology"/>
<reference evidence="8" key="1">
    <citation type="journal article" date="2019" name="Beilstein J. Org. Chem.">
        <title>Nanangenines: drimane sesquiterpenoids as the dominant metabolite cohort of a novel Australian fungus, Aspergillus nanangensis.</title>
        <authorList>
            <person name="Lacey H.J."/>
            <person name="Gilchrist C.L.M."/>
            <person name="Crombie A."/>
            <person name="Kalaitzis J.A."/>
            <person name="Vuong D."/>
            <person name="Rutledge P.J."/>
            <person name="Turner P."/>
            <person name="Pitt J.I."/>
            <person name="Lacey E."/>
            <person name="Chooi Y.H."/>
            <person name="Piggott A.M."/>
        </authorList>
    </citation>
    <scope>NUCLEOTIDE SEQUENCE</scope>
    <source>
        <strain evidence="8">MST-FP2251</strain>
    </source>
</reference>
<evidence type="ECO:0000256" key="1">
    <source>
        <dbReference type="ARBA" id="ARBA00009865"/>
    </source>
</evidence>
<evidence type="ECO:0000256" key="3">
    <source>
        <dbReference type="ARBA" id="ARBA00022801"/>
    </source>
</evidence>
<protein>
    <recommendedName>
        <fullName evidence="7">Beta-xylosidase C-terminal Concanavalin A-like domain-containing protein</fullName>
    </recommendedName>
</protein>
<dbReference type="InterPro" id="IPR051795">
    <property type="entry name" value="Glycosyl_Hydrlase_43"/>
</dbReference>
<dbReference type="InterPro" id="IPR006710">
    <property type="entry name" value="Glyco_hydro_43"/>
</dbReference>
<dbReference type="Proteomes" id="UP001194746">
    <property type="component" value="Unassembled WGS sequence"/>
</dbReference>
<feature type="site" description="Important for catalytic activity, responsible for pKa modulation of the active site Glu and correct orientation of both the proton donor and substrate" evidence="5">
    <location>
        <position position="139"/>
    </location>
</feature>
<evidence type="ECO:0000256" key="2">
    <source>
        <dbReference type="ARBA" id="ARBA00022729"/>
    </source>
</evidence>
<comment type="caution">
    <text evidence="8">The sequence shown here is derived from an EMBL/GenBank/DDBJ whole genome shotgun (WGS) entry which is preliminary data.</text>
</comment>
<keyword evidence="4 6" id="KW-0326">Glycosidase</keyword>
<dbReference type="InterPro" id="IPR013320">
    <property type="entry name" value="ConA-like_dom_sf"/>
</dbReference>
<dbReference type="AlphaFoldDB" id="A0AAD4GWX7"/>
<reference evidence="8" key="2">
    <citation type="submission" date="2020-02" db="EMBL/GenBank/DDBJ databases">
        <authorList>
            <person name="Gilchrist C.L.M."/>
            <person name="Chooi Y.-H."/>
        </authorList>
    </citation>
    <scope>NUCLEOTIDE SEQUENCE</scope>
    <source>
        <strain evidence="8">MST-FP2251</strain>
    </source>
</reference>